<sequence length="317" mass="35506">MAQNRPQEVNVYSGRHYNTDKQLYSEFTRRTGIKVNLLEGKDDELIQRLKSEGNNSKADLLVLVDAARIYRAQEANLFRSIRSAELNKDVPANLRDPKGQWFALTRRARPVMVNPAIVKPGLIRSYADLSRPELKDKLCLRNRASVYNQSLTADELVRRGKPATQQWLQGMLANTKRPFFTSDTPMLRAVGQGQCGAAVANQYYLARMLQDKNSTERNTASKLKVVWPNPTHINISAGGVTRSSRNPEGAQRLLEFLVSPQSGAGYAAANNEYPLKGWGNNPTLKAFGTFKASPVSMEQLGRRNREAVQLMTQAGWE</sequence>
<dbReference type="Gene3D" id="3.40.190.10">
    <property type="entry name" value="Periplasmic binding protein-like II"/>
    <property type="match status" value="2"/>
</dbReference>
<keyword evidence="6" id="KW-1185">Reference proteome</keyword>
<dbReference type="GO" id="GO:0046872">
    <property type="term" value="F:metal ion binding"/>
    <property type="evidence" value="ECO:0007669"/>
    <property type="project" value="UniProtKB-KW"/>
</dbReference>
<organism evidence="5 6">
    <name type="scientific">Cyanobium usitatum str. Tous</name>
    <dbReference type="NCBI Taxonomy" id="2116684"/>
    <lineage>
        <taxon>Bacteria</taxon>
        <taxon>Bacillati</taxon>
        <taxon>Cyanobacteriota</taxon>
        <taxon>Cyanophyceae</taxon>
        <taxon>Synechococcales</taxon>
        <taxon>Prochlorococcaceae</taxon>
        <taxon>Cyanobium</taxon>
    </lineage>
</organism>
<keyword evidence="4" id="KW-0479">Metal-binding</keyword>
<name>A0A2P7MVL1_9CYAN</name>
<evidence type="ECO:0000313" key="6">
    <source>
        <dbReference type="Proteomes" id="UP000243002"/>
    </source>
</evidence>
<accession>A0A2P7MVL1</accession>
<evidence type="ECO:0000256" key="1">
    <source>
        <dbReference type="ARBA" id="ARBA00008520"/>
    </source>
</evidence>
<keyword evidence="4" id="KW-0408">Iron</keyword>
<dbReference type="EMBL" id="PXXO01000007">
    <property type="protein sequence ID" value="PSJ05274.1"/>
    <property type="molecule type" value="Genomic_DNA"/>
</dbReference>
<dbReference type="SUPFAM" id="SSF53850">
    <property type="entry name" value="Periplasmic binding protein-like II"/>
    <property type="match status" value="1"/>
</dbReference>
<dbReference type="PIRSF" id="PIRSF002825">
    <property type="entry name" value="CfbpA"/>
    <property type="match status" value="1"/>
</dbReference>
<dbReference type="Pfam" id="PF13343">
    <property type="entry name" value="SBP_bac_6"/>
    <property type="match status" value="1"/>
</dbReference>
<proteinExistence type="inferred from homology"/>
<dbReference type="GO" id="GO:0030288">
    <property type="term" value="C:outer membrane-bounded periplasmic space"/>
    <property type="evidence" value="ECO:0007669"/>
    <property type="project" value="TreeGrafter"/>
</dbReference>
<evidence type="ECO:0000256" key="3">
    <source>
        <dbReference type="ARBA" id="ARBA00022729"/>
    </source>
</evidence>
<dbReference type="Proteomes" id="UP000243002">
    <property type="component" value="Unassembled WGS sequence"/>
</dbReference>
<dbReference type="InterPro" id="IPR026045">
    <property type="entry name" value="Ferric-bd"/>
</dbReference>
<feature type="binding site" evidence="4">
    <location>
        <position position="16"/>
    </location>
    <ligand>
        <name>Fe cation</name>
        <dbReference type="ChEBI" id="CHEBI:24875"/>
    </ligand>
</feature>
<keyword evidence="3" id="KW-0732">Signal</keyword>
<evidence type="ECO:0000313" key="5">
    <source>
        <dbReference type="EMBL" id="PSJ05274.1"/>
    </source>
</evidence>
<feature type="binding site" evidence="4">
    <location>
        <position position="204"/>
    </location>
    <ligand>
        <name>Fe cation</name>
        <dbReference type="ChEBI" id="CHEBI:24875"/>
    </ligand>
</feature>
<dbReference type="PANTHER" id="PTHR30006:SF15">
    <property type="entry name" value="IRON-UTILIZATION PERIPLASMIC PROTEIN"/>
    <property type="match status" value="1"/>
</dbReference>
<keyword evidence="2" id="KW-0813">Transport</keyword>
<gene>
    <name evidence="5" type="ORF">C7K55_07665</name>
</gene>
<keyword evidence="2" id="KW-0410">Iron transport</keyword>
<reference evidence="5 6" key="1">
    <citation type="journal article" date="2018" name="Environ. Microbiol.">
        <title>Ecological and genomic features of two widespread freshwater picocyanobacteria.</title>
        <authorList>
            <person name="Cabello-Yeves P.J."/>
            <person name="Picazo A."/>
            <person name="Camacho A."/>
            <person name="Callieri C."/>
            <person name="Rosselli R."/>
            <person name="Roda-Garcia J.J."/>
            <person name="Coutinho F.H."/>
            <person name="Rodriguez-Valera F."/>
        </authorList>
    </citation>
    <scope>NUCLEOTIDE SEQUENCE [LARGE SCALE GENOMIC DNA]</scope>
    <source>
        <strain evidence="5 6">Tous</strain>
    </source>
</reference>
<evidence type="ECO:0000256" key="4">
    <source>
        <dbReference type="PIRSR" id="PIRSR002825-1"/>
    </source>
</evidence>
<evidence type="ECO:0000256" key="2">
    <source>
        <dbReference type="ARBA" id="ARBA00022496"/>
    </source>
</evidence>
<dbReference type="GO" id="GO:0006826">
    <property type="term" value="P:iron ion transport"/>
    <property type="evidence" value="ECO:0007669"/>
    <property type="project" value="UniProtKB-KW"/>
</dbReference>
<protein>
    <submittedName>
        <fullName evidence="5">Iron ABC transporter substrate-binding protein</fullName>
    </submittedName>
</protein>
<keyword evidence="2" id="KW-0406">Ion transport</keyword>
<comment type="similarity">
    <text evidence="1">Belongs to the bacterial solute-binding protein 1 family.</text>
</comment>
<dbReference type="AlphaFoldDB" id="A0A2P7MVL1"/>
<dbReference type="PANTHER" id="PTHR30006">
    <property type="entry name" value="THIAMINE-BINDING PERIPLASMIC PROTEIN-RELATED"/>
    <property type="match status" value="1"/>
</dbReference>
<comment type="caution">
    <text evidence="5">The sequence shown here is derived from an EMBL/GenBank/DDBJ whole genome shotgun (WGS) entry which is preliminary data.</text>
</comment>
<feature type="binding site" evidence="4">
    <location>
        <position position="203"/>
    </location>
    <ligand>
        <name>Fe cation</name>
        <dbReference type="ChEBI" id="CHEBI:24875"/>
    </ligand>
</feature>
<dbReference type="OrthoDB" id="9769319at2"/>